<dbReference type="Proteomes" id="UP001597151">
    <property type="component" value="Unassembled WGS sequence"/>
</dbReference>
<dbReference type="PANTHER" id="PTHR43245">
    <property type="entry name" value="BIFUNCTIONAL POLYMYXIN RESISTANCE PROTEIN ARNA"/>
    <property type="match status" value="1"/>
</dbReference>
<dbReference type="Gene3D" id="3.40.50.720">
    <property type="entry name" value="NAD(P)-binding Rossmann-like Domain"/>
    <property type="match status" value="1"/>
</dbReference>
<dbReference type="PANTHER" id="PTHR43245:SF13">
    <property type="entry name" value="UDP-D-APIOSE_UDP-D-XYLOSE SYNTHASE 2"/>
    <property type="match status" value="1"/>
</dbReference>
<keyword evidence="3" id="KW-1185">Reference proteome</keyword>
<sequence length="292" mass="31373">MTHQRHDAPVLVLGSTGQLGSLLRHHWRDRQNVVWQARRPGAVPALVWSAQDDLKDLTRRLPRARAVVALWGVVAGQADALAANRALALRAIEIARATGAGRVLHCSSAAVYRPGPDPLPETAIPAPVNAYGQAKLEMEQAIAAEQNRMAQGPQNIIMRIGNVIGADSLSRAMMQARRCGTAVTLDRFADGTGPRRSFLAGADLARCIARLVDGPVNILPPVINLAASSATAMADLVRHAGLEPDWRRAPATAVPLVELDTARLHQCIGQTEISADPLHLMSDWSPTCGWLR</sequence>
<evidence type="ECO:0000313" key="3">
    <source>
        <dbReference type="Proteomes" id="UP001597151"/>
    </source>
</evidence>
<name>A0ABW3TCW3_9RHOB</name>
<evidence type="ECO:0000259" key="1">
    <source>
        <dbReference type="Pfam" id="PF01370"/>
    </source>
</evidence>
<organism evidence="2 3">
    <name type="scientific">Seohaeicola saemankumensis</name>
    <dbReference type="NCBI Taxonomy" id="481181"/>
    <lineage>
        <taxon>Bacteria</taxon>
        <taxon>Pseudomonadati</taxon>
        <taxon>Pseudomonadota</taxon>
        <taxon>Alphaproteobacteria</taxon>
        <taxon>Rhodobacterales</taxon>
        <taxon>Roseobacteraceae</taxon>
        <taxon>Seohaeicola</taxon>
    </lineage>
</organism>
<dbReference type="SUPFAM" id="SSF51735">
    <property type="entry name" value="NAD(P)-binding Rossmann-fold domains"/>
    <property type="match status" value="1"/>
</dbReference>
<dbReference type="RefSeq" id="WP_380791322.1">
    <property type="nucleotide sequence ID" value="NZ_JBHTKR010000004.1"/>
</dbReference>
<dbReference type="InterPro" id="IPR050177">
    <property type="entry name" value="Lipid_A_modif_metabolic_enz"/>
</dbReference>
<comment type="caution">
    <text evidence="2">The sequence shown here is derived from an EMBL/GenBank/DDBJ whole genome shotgun (WGS) entry which is preliminary data.</text>
</comment>
<dbReference type="InterPro" id="IPR001509">
    <property type="entry name" value="Epimerase_deHydtase"/>
</dbReference>
<accession>A0ABW3TCW3</accession>
<dbReference type="Pfam" id="PF01370">
    <property type="entry name" value="Epimerase"/>
    <property type="match status" value="1"/>
</dbReference>
<evidence type="ECO:0000313" key="2">
    <source>
        <dbReference type="EMBL" id="MFD1195034.1"/>
    </source>
</evidence>
<gene>
    <name evidence="2" type="ORF">ACFQ3C_10160</name>
</gene>
<protein>
    <submittedName>
        <fullName evidence="2">NAD-dependent epimerase/dehydratase family protein</fullName>
    </submittedName>
</protein>
<dbReference type="EMBL" id="JBHTKR010000004">
    <property type="protein sequence ID" value="MFD1195034.1"/>
    <property type="molecule type" value="Genomic_DNA"/>
</dbReference>
<proteinExistence type="predicted"/>
<dbReference type="InterPro" id="IPR036291">
    <property type="entry name" value="NAD(P)-bd_dom_sf"/>
</dbReference>
<feature type="domain" description="NAD-dependent epimerase/dehydratase" evidence="1">
    <location>
        <begin position="10"/>
        <end position="224"/>
    </location>
</feature>
<reference evidence="3" key="1">
    <citation type="journal article" date="2019" name="Int. J. Syst. Evol. Microbiol.">
        <title>The Global Catalogue of Microorganisms (GCM) 10K type strain sequencing project: providing services to taxonomists for standard genome sequencing and annotation.</title>
        <authorList>
            <consortium name="The Broad Institute Genomics Platform"/>
            <consortium name="The Broad Institute Genome Sequencing Center for Infectious Disease"/>
            <person name="Wu L."/>
            <person name="Ma J."/>
        </authorList>
    </citation>
    <scope>NUCLEOTIDE SEQUENCE [LARGE SCALE GENOMIC DNA]</scope>
    <source>
        <strain evidence="3">CCUG 55328</strain>
    </source>
</reference>